<organism evidence="1">
    <name type="scientific">Phaeodactylum tricornutum</name>
    <name type="common">Diatom</name>
    <dbReference type="NCBI Taxonomy" id="2850"/>
    <lineage>
        <taxon>Eukaryota</taxon>
        <taxon>Sar</taxon>
        <taxon>Stramenopiles</taxon>
        <taxon>Ochrophyta</taxon>
        <taxon>Bacillariophyta</taxon>
        <taxon>Bacillariophyceae</taxon>
        <taxon>Bacillariophycidae</taxon>
        <taxon>Naviculales</taxon>
        <taxon>Phaeodactylaceae</taxon>
        <taxon>Phaeodactylum</taxon>
    </lineage>
</organism>
<accession>A0A8J9T601</accession>
<gene>
    <name evidence="1" type="ORF">PTTT1_LOCUS23429</name>
</gene>
<sequence>MDLVRQARTILLLLVTACLWSHWTRLQILSASSVTDEISLTVNAGNSKRPEQVKTGESCSDFSKIGSFRRANISLTGTLDGTRTTAAQEDGAMCGAVASRSALGLWGQHFDHILKASRLRKDRFFVQHNMMLEILKMISPRLPMSTQSTPREWDLVGSVLRKGWRRYQFLQDEQLRKNHSHNSMFKEPDIVNIVVLGGSVTEGVNCYAIKGNNLVRCAWPGRLELLINRLAGGKLVKVHNLANGGTNTLTGQAILKYDLLPELTKHPDILINAYSTNDMHISTMRSAAGEETSLRDTVFRMAQSFARLVMDPTSCGRRPLLLWLDDYVGNEQREIKGITQLSQEIQVLSNYYGFSFISYANVVRDWIYGDTHGSLFSPSWYTNGRFVRQIHPGQVMHLATSWIMAYNLLELATAYCTTELWNDSATANPSTDFPQPVRTPGQEKLFDSMRYQPKPNSLPPYLTDHLSLTNVTDEWNKAAQVKKTICPTDNEGTRCIFSWISGVDRKETVNSIQSVFSSIVKIPGAWDVGDDTGRKKYGWNTSLRGSQLLFEFTGLNQTVQTVTLFPMKSYSEKWRESTAVVEFFAKPDSHLDWAYLTSLVVQGFHFKNTSEMYTIPVKMPTEVAVRADFRVRLTLTNGTTFKLMGLAVCS</sequence>
<protein>
    <submittedName>
        <fullName evidence="1">Uncharacterized protein</fullName>
    </submittedName>
</protein>
<dbReference type="Gene3D" id="3.40.50.1110">
    <property type="entry name" value="SGNH hydrolase"/>
    <property type="match status" value="1"/>
</dbReference>
<proteinExistence type="predicted"/>
<name>A0A8J9T601_PHATR</name>
<dbReference type="CDD" id="cd00229">
    <property type="entry name" value="SGNH_hydrolase"/>
    <property type="match status" value="1"/>
</dbReference>
<evidence type="ECO:0000313" key="1">
    <source>
        <dbReference type="EMBL" id="CAG9283629.1"/>
    </source>
</evidence>
<dbReference type="PANTHER" id="PTHR34407:SF1">
    <property type="entry name" value="SGNH HYDROLASE-TYPE ESTERASE DOMAIN-CONTAINING PROTEIN"/>
    <property type="match status" value="1"/>
</dbReference>
<reference evidence="1" key="1">
    <citation type="submission" date="2022-02" db="EMBL/GenBank/DDBJ databases">
        <authorList>
            <person name="Giguere J D."/>
        </authorList>
    </citation>
    <scope>NUCLEOTIDE SEQUENCE</scope>
    <source>
        <strain evidence="1">CCAP 1055/1</strain>
    </source>
</reference>
<dbReference type="AlphaFoldDB" id="A0A8J9T601"/>
<dbReference type="Proteomes" id="UP000836788">
    <property type="component" value="Chromosome 19"/>
</dbReference>
<dbReference type="PANTHER" id="PTHR34407">
    <property type="entry name" value="EXPRESSED PROTEIN"/>
    <property type="match status" value="1"/>
</dbReference>
<dbReference type="InterPro" id="IPR036514">
    <property type="entry name" value="SGNH_hydro_sf"/>
</dbReference>
<dbReference type="EMBL" id="OU594960">
    <property type="protein sequence ID" value="CAG9283629.1"/>
    <property type="molecule type" value="Genomic_DNA"/>
</dbReference>
<dbReference type="SUPFAM" id="SSF52266">
    <property type="entry name" value="SGNH hydrolase"/>
    <property type="match status" value="1"/>
</dbReference>